<accession>A0AC58RPT1</accession>
<protein>
    <submittedName>
        <fullName evidence="2">Uncharacterized protein LOC142162286</fullName>
    </submittedName>
</protein>
<organism evidence="1 2">
    <name type="scientific">Nicotiana tabacum</name>
    <name type="common">Common tobacco</name>
    <dbReference type="NCBI Taxonomy" id="4097"/>
    <lineage>
        <taxon>Eukaryota</taxon>
        <taxon>Viridiplantae</taxon>
        <taxon>Streptophyta</taxon>
        <taxon>Embryophyta</taxon>
        <taxon>Tracheophyta</taxon>
        <taxon>Spermatophyta</taxon>
        <taxon>Magnoliopsida</taxon>
        <taxon>eudicotyledons</taxon>
        <taxon>Gunneridae</taxon>
        <taxon>Pentapetalae</taxon>
        <taxon>asterids</taxon>
        <taxon>lamiids</taxon>
        <taxon>Solanales</taxon>
        <taxon>Solanaceae</taxon>
        <taxon>Nicotianoideae</taxon>
        <taxon>Nicotianeae</taxon>
        <taxon>Nicotiana</taxon>
    </lineage>
</organism>
<name>A0AC58RPT1_TOBAC</name>
<evidence type="ECO:0000313" key="2">
    <source>
        <dbReference type="RefSeq" id="XP_075074722.1"/>
    </source>
</evidence>
<reference evidence="2" key="2">
    <citation type="submission" date="2025-08" db="UniProtKB">
        <authorList>
            <consortium name="RefSeq"/>
        </authorList>
    </citation>
    <scope>IDENTIFICATION</scope>
    <source>
        <tissue evidence="2">Leaf</tissue>
    </source>
</reference>
<gene>
    <name evidence="2" type="primary">LOC142162286</name>
</gene>
<keyword evidence="1" id="KW-1185">Reference proteome</keyword>
<reference evidence="1" key="1">
    <citation type="journal article" date="2014" name="Nat. Commun.">
        <title>The tobacco genome sequence and its comparison with those of tomato and potato.</title>
        <authorList>
            <person name="Sierro N."/>
            <person name="Battey J.N."/>
            <person name="Ouadi S."/>
            <person name="Bakaher N."/>
            <person name="Bovet L."/>
            <person name="Willig A."/>
            <person name="Goepfert S."/>
            <person name="Peitsch M.C."/>
            <person name="Ivanov N.V."/>
        </authorList>
    </citation>
    <scope>NUCLEOTIDE SEQUENCE [LARGE SCALE GENOMIC DNA]</scope>
</reference>
<dbReference type="Proteomes" id="UP000790787">
    <property type="component" value="Chromosome 1"/>
</dbReference>
<dbReference type="RefSeq" id="XP_075074722.1">
    <property type="nucleotide sequence ID" value="XM_075218621.1"/>
</dbReference>
<proteinExistence type="predicted"/>
<evidence type="ECO:0000313" key="1">
    <source>
        <dbReference type="Proteomes" id="UP000790787"/>
    </source>
</evidence>
<sequence>MQESPTGEEIKEPIFSMEPNSASGPDEFNGFFFQVACGGAFKSIELIELEEEFKGFHIRKQGPHINHLCYAYDLVIFTSGDKRSIKMIMDQLSKYQLASGTEINQDKSQFYTQEGTKSHIIRRIKRCTGYKQANFPFTYLVCPIYTSRKKICHFTKISNKVMNKVGGWQGRFLSKGDMAIIIKYILQSQTYPKATLDQIEMYFSNFFWGQRDGKNNYHWSSCGKMCYPIEEGGVGFKSLHDICNTFLVKRWWRLRTEDTLWAKFMEAKYCIRSNIMSRGISPTDFMAWKHLVKIRDKVEVNIMWKIYEGNLLFWWDDWTSQGSIKHILYLSSIAGSTKVKDFIVGNEWNLELIAREVPDRAVNTIQGVALGDPMARDLAIWEPSTNGRFSCGTAFQTLRQKRALTHFLSKVWVKEIPFKISFFMWRMLKNRLPLDDRIQLLGLQVDSNCCF</sequence>